<name>A0A285U676_9HYPH</name>
<feature type="transmembrane region" description="Helical" evidence="8">
    <location>
        <begin position="65"/>
        <end position="83"/>
    </location>
</feature>
<reference evidence="10 11" key="1">
    <citation type="submission" date="2017-08" db="EMBL/GenBank/DDBJ databases">
        <authorList>
            <person name="de Groot N.N."/>
        </authorList>
    </citation>
    <scope>NUCLEOTIDE SEQUENCE [LARGE SCALE GENOMIC DNA]</scope>
    <source>
        <strain evidence="10 11">JC85</strain>
    </source>
</reference>
<dbReference type="OrthoDB" id="7341446at2"/>
<gene>
    <name evidence="10" type="ORF">SAMN05892877_10287</name>
</gene>
<dbReference type="InterPro" id="IPR035906">
    <property type="entry name" value="MetI-like_sf"/>
</dbReference>
<dbReference type="PROSITE" id="PS50928">
    <property type="entry name" value="ABC_TM1"/>
    <property type="match status" value="1"/>
</dbReference>
<sequence length="220" mass="24079">MTLDFSVVTDAWQSLLFGTLGTLFLAFSGMIIAMVIGIAGVVILRMQMWLPSLLVTAFVEVVRNTPFLVQIFFVFFALPLAGIRLNPTMTAVIALGVNGGAYAIEIIRGGVESIPKGQTEAGLALGLHKHEVFRLIVLTPALRAIYPSLSSQFILLTLTTAICTSISAYELTSVGQRIEAETFRSFEVYFTLTGIYLVISLVTMWCLAAIGRWAFSYPQR</sequence>
<keyword evidence="3 8" id="KW-0813">Transport</keyword>
<evidence type="ECO:0000259" key="9">
    <source>
        <dbReference type="PROSITE" id="PS50928"/>
    </source>
</evidence>
<protein>
    <submittedName>
        <fullName evidence="10">Amino acid ABC transporter membrane protein 1 (PAAT family)</fullName>
    </submittedName>
</protein>
<feature type="domain" description="ABC transmembrane type-1" evidence="9">
    <location>
        <begin position="19"/>
        <end position="207"/>
    </location>
</feature>
<proteinExistence type="inferred from homology"/>
<feature type="transmembrane region" description="Helical" evidence="8">
    <location>
        <begin position="20"/>
        <end position="44"/>
    </location>
</feature>
<feature type="transmembrane region" description="Helical" evidence="8">
    <location>
        <begin position="153"/>
        <end position="169"/>
    </location>
</feature>
<dbReference type="GO" id="GO:0006865">
    <property type="term" value="P:amino acid transport"/>
    <property type="evidence" value="ECO:0007669"/>
    <property type="project" value="TreeGrafter"/>
</dbReference>
<dbReference type="CDD" id="cd06261">
    <property type="entry name" value="TM_PBP2"/>
    <property type="match status" value="1"/>
</dbReference>
<evidence type="ECO:0000256" key="6">
    <source>
        <dbReference type="ARBA" id="ARBA00022989"/>
    </source>
</evidence>
<dbReference type="EMBL" id="OBQD01000002">
    <property type="protein sequence ID" value="SOC35751.1"/>
    <property type="molecule type" value="Genomic_DNA"/>
</dbReference>
<dbReference type="SUPFAM" id="SSF161098">
    <property type="entry name" value="MetI-like"/>
    <property type="match status" value="1"/>
</dbReference>
<accession>A0A285U676</accession>
<organism evidence="10 11">
    <name type="scientific">Rhizobium subbaraonis</name>
    <dbReference type="NCBI Taxonomy" id="908946"/>
    <lineage>
        <taxon>Bacteria</taxon>
        <taxon>Pseudomonadati</taxon>
        <taxon>Pseudomonadota</taxon>
        <taxon>Alphaproteobacteria</taxon>
        <taxon>Hyphomicrobiales</taxon>
        <taxon>Rhizobiaceae</taxon>
        <taxon>Rhizobium/Agrobacterium group</taxon>
        <taxon>Rhizobium</taxon>
    </lineage>
</organism>
<dbReference type="InterPro" id="IPR010065">
    <property type="entry name" value="AA_ABC_transptr_permease_3TM"/>
</dbReference>
<evidence type="ECO:0000256" key="5">
    <source>
        <dbReference type="ARBA" id="ARBA00022692"/>
    </source>
</evidence>
<comment type="subcellular location">
    <subcellularLocation>
        <location evidence="1">Cell inner membrane</location>
        <topology evidence="1">Multi-pass membrane protein</topology>
    </subcellularLocation>
    <subcellularLocation>
        <location evidence="8">Cell membrane</location>
        <topology evidence="8">Multi-pass membrane protein</topology>
    </subcellularLocation>
</comment>
<comment type="similarity">
    <text evidence="2">Belongs to the binding-protein-dependent transport system permease family. HisMQ subfamily.</text>
</comment>
<evidence type="ECO:0000256" key="8">
    <source>
        <dbReference type="RuleBase" id="RU363032"/>
    </source>
</evidence>
<keyword evidence="4" id="KW-1003">Cell membrane</keyword>
<evidence type="ECO:0000256" key="3">
    <source>
        <dbReference type="ARBA" id="ARBA00022448"/>
    </source>
</evidence>
<dbReference type="Pfam" id="PF00528">
    <property type="entry name" value="BPD_transp_1"/>
    <property type="match status" value="1"/>
</dbReference>
<dbReference type="PANTHER" id="PTHR30614">
    <property type="entry name" value="MEMBRANE COMPONENT OF AMINO ACID ABC TRANSPORTER"/>
    <property type="match status" value="1"/>
</dbReference>
<dbReference type="AlphaFoldDB" id="A0A285U676"/>
<evidence type="ECO:0000256" key="2">
    <source>
        <dbReference type="ARBA" id="ARBA00010072"/>
    </source>
</evidence>
<evidence type="ECO:0000256" key="1">
    <source>
        <dbReference type="ARBA" id="ARBA00004429"/>
    </source>
</evidence>
<dbReference type="GO" id="GO:0043190">
    <property type="term" value="C:ATP-binding cassette (ABC) transporter complex"/>
    <property type="evidence" value="ECO:0007669"/>
    <property type="project" value="InterPro"/>
</dbReference>
<dbReference type="Gene3D" id="1.10.3720.10">
    <property type="entry name" value="MetI-like"/>
    <property type="match status" value="1"/>
</dbReference>
<dbReference type="PANTHER" id="PTHR30614:SF35">
    <property type="entry name" value="ABC TRANSPORTER PERMEASE PROTEIN"/>
    <property type="match status" value="1"/>
</dbReference>
<keyword evidence="6 8" id="KW-1133">Transmembrane helix</keyword>
<evidence type="ECO:0000256" key="7">
    <source>
        <dbReference type="ARBA" id="ARBA00023136"/>
    </source>
</evidence>
<dbReference type="InterPro" id="IPR043429">
    <property type="entry name" value="ArtM/GltK/GlnP/TcyL/YhdX-like"/>
</dbReference>
<evidence type="ECO:0000256" key="4">
    <source>
        <dbReference type="ARBA" id="ARBA00022475"/>
    </source>
</evidence>
<dbReference type="Proteomes" id="UP000219167">
    <property type="component" value="Unassembled WGS sequence"/>
</dbReference>
<keyword evidence="11" id="KW-1185">Reference proteome</keyword>
<dbReference type="RefSeq" id="WP_097136214.1">
    <property type="nucleotide sequence ID" value="NZ_OBQD01000002.1"/>
</dbReference>
<keyword evidence="5 8" id="KW-0812">Transmembrane</keyword>
<evidence type="ECO:0000313" key="10">
    <source>
        <dbReference type="EMBL" id="SOC35751.1"/>
    </source>
</evidence>
<keyword evidence="7 8" id="KW-0472">Membrane</keyword>
<dbReference type="InterPro" id="IPR000515">
    <property type="entry name" value="MetI-like"/>
</dbReference>
<dbReference type="GO" id="GO:0022857">
    <property type="term" value="F:transmembrane transporter activity"/>
    <property type="evidence" value="ECO:0007669"/>
    <property type="project" value="InterPro"/>
</dbReference>
<evidence type="ECO:0000313" key="11">
    <source>
        <dbReference type="Proteomes" id="UP000219167"/>
    </source>
</evidence>
<feature type="transmembrane region" description="Helical" evidence="8">
    <location>
        <begin position="189"/>
        <end position="215"/>
    </location>
</feature>
<dbReference type="NCBIfam" id="TIGR01726">
    <property type="entry name" value="HEQRo_perm_3TM"/>
    <property type="match status" value="1"/>
</dbReference>